<name>A0ABC8UA39_9AQUA</name>
<keyword evidence="5" id="KW-1185">Reference proteome</keyword>
<proteinExistence type="inferred from homology"/>
<gene>
    <name evidence="4" type="ORF">ILEXP_LOCUS48151</name>
</gene>
<dbReference type="AlphaFoldDB" id="A0ABC8UA39"/>
<sequence>MGEEERVDHSFLINDFVNYGFEEYLQNMSTCKKNHYREVNDYIEEEPINKLLAGYAEESEQPKMFGSKWSRSQKARGSNRRELADLRGLLTQCSQAVASFDSRIANELLKRIREYSLSYGNGTQTMAHYFLNALEARLAGTGTTLYVALSTRRTSAAEMLKAYQAYVTACPFHPMSNTFENKSIGNVSSGVARLHIVDFGILYVFQWPCIIQGLSYHSGGPPKLRITGEERLLFEREVIGREAMNVIACEVTERVERPETYKQWQVRNQRVVFRQLLLKQDIMEEVRTKKRSYQKDFVVGEDGNWMLQDWKGRIIYALSCWKSDQYKQ</sequence>
<accession>A0ABC8UA39</accession>
<comment type="caution">
    <text evidence="3">Lacks conserved residue(s) required for the propagation of feature annotation.</text>
</comment>
<dbReference type="Pfam" id="PF03514">
    <property type="entry name" value="GRAS"/>
    <property type="match status" value="2"/>
</dbReference>
<dbReference type="Proteomes" id="UP001642360">
    <property type="component" value="Unassembled WGS sequence"/>
</dbReference>
<feature type="region of interest" description="Leucine repeat I (LRI)" evidence="3">
    <location>
        <begin position="84"/>
        <end position="144"/>
    </location>
</feature>
<evidence type="ECO:0000256" key="1">
    <source>
        <dbReference type="ARBA" id="ARBA00023015"/>
    </source>
</evidence>
<feature type="region of interest" description="VHIID" evidence="3">
    <location>
        <begin position="163"/>
        <end position="228"/>
    </location>
</feature>
<organism evidence="4 5">
    <name type="scientific">Ilex paraguariensis</name>
    <name type="common">yerba mate</name>
    <dbReference type="NCBI Taxonomy" id="185542"/>
    <lineage>
        <taxon>Eukaryota</taxon>
        <taxon>Viridiplantae</taxon>
        <taxon>Streptophyta</taxon>
        <taxon>Embryophyta</taxon>
        <taxon>Tracheophyta</taxon>
        <taxon>Spermatophyta</taxon>
        <taxon>Magnoliopsida</taxon>
        <taxon>eudicotyledons</taxon>
        <taxon>Gunneridae</taxon>
        <taxon>Pentapetalae</taxon>
        <taxon>asterids</taxon>
        <taxon>campanulids</taxon>
        <taxon>Aquifoliales</taxon>
        <taxon>Aquifoliaceae</taxon>
        <taxon>Ilex</taxon>
    </lineage>
</organism>
<evidence type="ECO:0000313" key="5">
    <source>
        <dbReference type="Proteomes" id="UP001642360"/>
    </source>
</evidence>
<dbReference type="EMBL" id="CAUOFW020007271">
    <property type="protein sequence ID" value="CAK9178235.1"/>
    <property type="molecule type" value="Genomic_DNA"/>
</dbReference>
<keyword evidence="2" id="KW-0804">Transcription</keyword>
<keyword evidence="1" id="KW-0805">Transcription regulation</keyword>
<comment type="similarity">
    <text evidence="3">Belongs to the GRAS family.</text>
</comment>
<dbReference type="PROSITE" id="PS50985">
    <property type="entry name" value="GRAS"/>
    <property type="match status" value="1"/>
</dbReference>
<dbReference type="InterPro" id="IPR005202">
    <property type="entry name" value="TF_GRAS"/>
</dbReference>
<feature type="short sequence motif" description="VHIID" evidence="3">
    <location>
        <begin position="194"/>
        <end position="198"/>
    </location>
</feature>
<evidence type="ECO:0000313" key="4">
    <source>
        <dbReference type="EMBL" id="CAK9178235.1"/>
    </source>
</evidence>
<feature type="region of interest" description="SAW" evidence="3">
    <location>
        <begin position="248"/>
        <end position="322"/>
    </location>
</feature>
<evidence type="ECO:0000256" key="2">
    <source>
        <dbReference type="ARBA" id="ARBA00023163"/>
    </source>
</evidence>
<evidence type="ECO:0000256" key="3">
    <source>
        <dbReference type="PROSITE-ProRule" id="PRU01191"/>
    </source>
</evidence>
<comment type="caution">
    <text evidence="4">The sequence shown here is derived from an EMBL/GenBank/DDBJ whole genome shotgun (WGS) entry which is preliminary data.</text>
</comment>
<protein>
    <recommendedName>
        <fullName evidence="6">Scarecrow-like protein 14</fullName>
    </recommendedName>
</protein>
<evidence type="ECO:0008006" key="6">
    <source>
        <dbReference type="Google" id="ProtNLM"/>
    </source>
</evidence>
<reference evidence="4 5" key="1">
    <citation type="submission" date="2024-02" db="EMBL/GenBank/DDBJ databases">
        <authorList>
            <person name="Vignale AGUSTIN F."/>
            <person name="Sosa J E."/>
            <person name="Modenutti C."/>
        </authorList>
    </citation>
    <scope>NUCLEOTIDE SEQUENCE [LARGE SCALE GENOMIC DNA]</scope>
</reference>
<dbReference type="PANTHER" id="PTHR31636">
    <property type="entry name" value="OSJNBA0084A10.13 PROTEIN-RELATED"/>
    <property type="match status" value="1"/>
</dbReference>